<keyword evidence="4" id="KW-1185">Reference proteome</keyword>
<dbReference type="RefSeq" id="WP_124763880.1">
    <property type="nucleotide sequence ID" value="NZ_JAFBDY010000004.1"/>
</dbReference>
<protein>
    <submittedName>
        <fullName evidence="3">Uncharacterized protein</fullName>
    </submittedName>
</protein>
<name>A0A3N9UGB5_9BACI</name>
<feature type="region of interest" description="Disordered" evidence="1">
    <location>
        <begin position="148"/>
        <end position="169"/>
    </location>
</feature>
<dbReference type="Proteomes" id="UP000274033">
    <property type="component" value="Unassembled WGS sequence"/>
</dbReference>
<keyword evidence="2" id="KW-0472">Membrane</keyword>
<reference evidence="3 4" key="1">
    <citation type="journal article" date="2013" name="J. Microbiol.">
        <title>Lysinibacillus chungkukjangi sp. nov., isolated from Chungkukjang, Korean fermented soybean food.</title>
        <authorList>
            <person name="Kim S.J."/>
            <person name="Jang Y.H."/>
            <person name="Hamada M."/>
            <person name="Ahn J.H."/>
            <person name="Weon H.Y."/>
            <person name="Suzuki K."/>
            <person name="Whang K.S."/>
            <person name="Kwon S.W."/>
        </authorList>
    </citation>
    <scope>NUCLEOTIDE SEQUENCE [LARGE SCALE GENOMIC DNA]</scope>
    <source>
        <strain evidence="3 4">MCCC 1A12701</strain>
    </source>
</reference>
<sequence>MKIILIVILSIIYLFLAFSVDHIVPARIFLFLAIALFIWGYFEYRKENFRREDELIEETEKEILQFPHTQRIVSEDYLTALLLDEQNNKVCILKKEDYDEKFREIEVDFHQLYEAAIVEDGKILTLFSKGGFLAGSLLEEGGTSVIHLSETEEQNEKDEEENDGLGDRDVEDGVFKLSIKIVIDDLKKPIVEFSFLESDEPILKDSEEYKDLLKECTEWHQKLSIIIKRYEKERVPVTRWS</sequence>
<dbReference type="AlphaFoldDB" id="A0A3N9UGB5"/>
<dbReference type="OrthoDB" id="2734047at2"/>
<comment type="caution">
    <text evidence="3">The sequence shown here is derived from an EMBL/GenBank/DDBJ whole genome shotgun (WGS) entry which is preliminary data.</text>
</comment>
<keyword evidence="2" id="KW-0812">Transmembrane</keyword>
<proteinExistence type="predicted"/>
<gene>
    <name evidence="3" type="ORF">EBB45_07635</name>
</gene>
<evidence type="ECO:0000313" key="4">
    <source>
        <dbReference type="Proteomes" id="UP000274033"/>
    </source>
</evidence>
<feature type="transmembrane region" description="Helical" evidence="2">
    <location>
        <begin position="29"/>
        <end position="44"/>
    </location>
</feature>
<accession>A0A3N9UGB5</accession>
<evidence type="ECO:0000256" key="1">
    <source>
        <dbReference type="SAM" id="MobiDB-lite"/>
    </source>
</evidence>
<evidence type="ECO:0000256" key="2">
    <source>
        <dbReference type="SAM" id="Phobius"/>
    </source>
</evidence>
<evidence type="ECO:0000313" key="3">
    <source>
        <dbReference type="EMBL" id="RQW75223.1"/>
    </source>
</evidence>
<dbReference type="EMBL" id="RRCT01000005">
    <property type="protein sequence ID" value="RQW75223.1"/>
    <property type="molecule type" value="Genomic_DNA"/>
</dbReference>
<feature type="compositionally biased region" description="Acidic residues" evidence="1">
    <location>
        <begin position="151"/>
        <end position="164"/>
    </location>
</feature>
<keyword evidence="2" id="KW-1133">Transmembrane helix</keyword>
<organism evidence="3 4">
    <name type="scientific">Lysinibacillus composti</name>
    <dbReference type="NCBI Taxonomy" id="720633"/>
    <lineage>
        <taxon>Bacteria</taxon>
        <taxon>Bacillati</taxon>
        <taxon>Bacillota</taxon>
        <taxon>Bacilli</taxon>
        <taxon>Bacillales</taxon>
        <taxon>Bacillaceae</taxon>
        <taxon>Lysinibacillus</taxon>
    </lineage>
</organism>